<name>A0ABQ2K3R0_9SPHN</name>
<sequence length="91" mass="10415">MNGDTEHAFRRAGEVLRKESALTALECAELEALFDQVNSTQYISLVKDPRHRRALQEYDRRMRVVTYLIVTFMGLLFVVSAFAGLFASLPY</sequence>
<keyword evidence="1" id="KW-0472">Membrane</keyword>
<dbReference type="EMBL" id="BMLK01000043">
    <property type="protein sequence ID" value="GGN62117.1"/>
    <property type="molecule type" value="Genomic_DNA"/>
</dbReference>
<comment type="caution">
    <text evidence="2">The sequence shown here is derived from an EMBL/GenBank/DDBJ whole genome shotgun (WGS) entry which is preliminary data.</text>
</comment>
<reference evidence="3" key="1">
    <citation type="journal article" date="2019" name="Int. J. Syst. Evol. Microbiol.">
        <title>The Global Catalogue of Microorganisms (GCM) 10K type strain sequencing project: providing services to taxonomists for standard genome sequencing and annotation.</title>
        <authorList>
            <consortium name="The Broad Institute Genomics Platform"/>
            <consortium name="The Broad Institute Genome Sequencing Center for Infectious Disease"/>
            <person name="Wu L."/>
            <person name="Ma J."/>
        </authorList>
    </citation>
    <scope>NUCLEOTIDE SEQUENCE [LARGE SCALE GENOMIC DNA]</scope>
    <source>
        <strain evidence="3">CGMCC 1.6784</strain>
    </source>
</reference>
<gene>
    <name evidence="2" type="ORF">GCM10011349_45460</name>
</gene>
<proteinExistence type="predicted"/>
<evidence type="ECO:0000313" key="3">
    <source>
        <dbReference type="Proteomes" id="UP000605099"/>
    </source>
</evidence>
<feature type="transmembrane region" description="Helical" evidence="1">
    <location>
        <begin position="64"/>
        <end position="89"/>
    </location>
</feature>
<protein>
    <recommendedName>
        <fullName evidence="4">DUF3040 domain-containing protein</fullName>
    </recommendedName>
</protein>
<organism evidence="2 3">
    <name type="scientific">Novosphingobium indicum</name>
    <dbReference type="NCBI Taxonomy" id="462949"/>
    <lineage>
        <taxon>Bacteria</taxon>
        <taxon>Pseudomonadati</taxon>
        <taxon>Pseudomonadota</taxon>
        <taxon>Alphaproteobacteria</taxon>
        <taxon>Sphingomonadales</taxon>
        <taxon>Sphingomonadaceae</taxon>
        <taxon>Novosphingobium</taxon>
    </lineage>
</organism>
<evidence type="ECO:0000256" key="1">
    <source>
        <dbReference type="SAM" id="Phobius"/>
    </source>
</evidence>
<keyword evidence="3" id="KW-1185">Reference proteome</keyword>
<dbReference type="RefSeq" id="WP_188823635.1">
    <property type="nucleotide sequence ID" value="NZ_BMLK01000043.1"/>
</dbReference>
<dbReference type="Proteomes" id="UP000605099">
    <property type="component" value="Unassembled WGS sequence"/>
</dbReference>
<accession>A0ABQ2K3R0</accession>
<keyword evidence="1" id="KW-1133">Transmembrane helix</keyword>
<evidence type="ECO:0000313" key="2">
    <source>
        <dbReference type="EMBL" id="GGN62117.1"/>
    </source>
</evidence>
<keyword evidence="1" id="KW-0812">Transmembrane</keyword>
<evidence type="ECO:0008006" key="4">
    <source>
        <dbReference type="Google" id="ProtNLM"/>
    </source>
</evidence>